<dbReference type="GO" id="GO:0004222">
    <property type="term" value="F:metalloendopeptidase activity"/>
    <property type="evidence" value="ECO:0007669"/>
    <property type="project" value="InterPro"/>
</dbReference>
<accession>A0A5C6CFX9</accession>
<dbReference type="InterPro" id="IPR024079">
    <property type="entry name" value="MetalloPept_cat_dom_sf"/>
</dbReference>
<comment type="caution">
    <text evidence="1">The sequence shown here is derived from an EMBL/GenBank/DDBJ whole genome shotgun (WGS) entry which is preliminary data.</text>
</comment>
<organism evidence="1 2">
    <name type="scientific">Bythopirellula polymerisocia</name>
    <dbReference type="NCBI Taxonomy" id="2528003"/>
    <lineage>
        <taxon>Bacteria</taxon>
        <taxon>Pseudomonadati</taxon>
        <taxon>Planctomycetota</taxon>
        <taxon>Planctomycetia</taxon>
        <taxon>Pirellulales</taxon>
        <taxon>Lacipirellulaceae</taxon>
        <taxon>Bythopirellula</taxon>
    </lineage>
</organism>
<protein>
    <submittedName>
        <fullName evidence="1">Uncharacterized protein</fullName>
    </submittedName>
</protein>
<dbReference type="GO" id="GO:0006508">
    <property type="term" value="P:proteolysis"/>
    <property type="evidence" value="ECO:0007669"/>
    <property type="project" value="UniProtKB-KW"/>
</dbReference>
<dbReference type="Proteomes" id="UP000318437">
    <property type="component" value="Unassembled WGS sequence"/>
</dbReference>
<dbReference type="SUPFAM" id="SSF55486">
    <property type="entry name" value="Metalloproteases ('zincins'), catalytic domain"/>
    <property type="match status" value="1"/>
</dbReference>
<name>A0A5C6CFX9_9BACT</name>
<dbReference type="GO" id="GO:0031012">
    <property type="term" value="C:extracellular matrix"/>
    <property type="evidence" value="ECO:0007669"/>
    <property type="project" value="InterPro"/>
</dbReference>
<dbReference type="EMBL" id="SJPS01000006">
    <property type="protein sequence ID" value="TWU23540.1"/>
    <property type="molecule type" value="Genomic_DNA"/>
</dbReference>
<dbReference type="GO" id="GO:0008270">
    <property type="term" value="F:zinc ion binding"/>
    <property type="evidence" value="ECO:0007669"/>
    <property type="project" value="InterPro"/>
</dbReference>
<evidence type="ECO:0000313" key="1">
    <source>
        <dbReference type="EMBL" id="TWU23540.1"/>
    </source>
</evidence>
<dbReference type="Pfam" id="PF13688">
    <property type="entry name" value="Reprolysin_5"/>
    <property type="match status" value="1"/>
</dbReference>
<reference evidence="1 2" key="1">
    <citation type="submission" date="2019-02" db="EMBL/GenBank/DDBJ databases">
        <title>Deep-cultivation of Planctomycetes and their phenomic and genomic characterization uncovers novel biology.</title>
        <authorList>
            <person name="Wiegand S."/>
            <person name="Jogler M."/>
            <person name="Boedeker C."/>
            <person name="Pinto D."/>
            <person name="Vollmers J."/>
            <person name="Rivas-Marin E."/>
            <person name="Kohn T."/>
            <person name="Peeters S.H."/>
            <person name="Heuer A."/>
            <person name="Rast P."/>
            <person name="Oberbeckmann S."/>
            <person name="Bunk B."/>
            <person name="Jeske O."/>
            <person name="Meyerdierks A."/>
            <person name="Storesund J.E."/>
            <person name="Kallscheuer N."/>
            <person name="Luecker S."/>
            <person name="Lage O.M."/>
            <person name="Pohl T."/>
            <person name="Merkel B.J."/>
            <person name="Hornburger P."/>
            <person name="Mueller R.-W."/>
            <person name="Bruemmer F."/>
            <person name="Labrenz M."/>
            <person name="Spormann A.M."/>
            <person name="Op Den Camp H."/>
            <person name="Overmann J."/>
            <person name="Amann R."/>
            <person name="Jetten M.S.M."/>
            <person name="Mascher T."/>
            <person name="Medema M.H."/>
            <person name="Devos D.P."/>
            <person name="Kaster A.-K."/>
            <person name="Ovreas L."/>
            <person name="Rohde M."/>
            <person name="Galperin M.Y."/>
            <person name="Jogler C."/>
        </authorList>
    </citation>
    <scope>NUCLEOTIDE SEQUENCE [LARGE SCALE GENOMIC DNA]</scope>
    <source>
        <strain evidence="1 2">Pla144</strain>
    </source>
</reference>
<sequence length="604" mass="66619">MVLVPSLSILTIRRLLILGIGLLCEWSATVPVWAEVVVLSNRTLSGVTVELHPFGETRRSLSISPGDSKPVFFTGSLNVRFGQGIVFQTFDLSAGSAYFFKRGPDGSSLDLERIGLGKSDLQPKTPIPGKLSAPHKYEPFKIPVKIAVDDDEPTHRSIWEPRLRERVAAASRILEQNCGVQLEVVDVATWDSNDDTRDFFQSMQEFEQKVPTKPARLVIGFSSQYELTAGRTHMGGSRGTLHPYILLKERARNVRESHRLQLLVHELGHFLGATHSPEPSSVMRPVFDVMQPANFGGHIQFDPVNSLLMSLLSDELRQRSVTRFADVSLPTKQRMIEIYEVLADALPNDPAAAQYKRLVSMATSPRLVQEVREVLRLLTQMAKMENARAEKRAAEGGIQGANNLTGDDLTARFVREAAAIANEFQSPDANQSMLLALGIFMDSEGVLRNFPLTSGLVSQVETEEASKERQAFLGNPTMRGRTDLAKHFFVSAHLAVALGGTTARGVGLAKEMLDANGGTGFSFVDMAANRAGILFAEKMLAGKFGLEQIAEEFTVNRYLPEIDDLAEGMQGDTLRTRYAKDDGALINAELEKIEQRILTLPVYQ</sequence>
<dbReference type="Gene3D" id="3.40.390.10">
    <property type="entry name" value="Collagenase (Catalytic Domain)"/>
    <property type="match status" value="1"/>
</dbReference>
<keyword evidence="2" id="KW-1185">Reference proteome</keyword>
<proteinExistence type="predicted"/>
<gene>
    <name evidence="1" type="ORF">Pla144_37150</name>
</gene>
<evidence type="ECO:0000313" key="2">
    <source>
        <dbReference type="Proteomes" id="UP000318437"/>
    </source>
</evidence>
<dbReference type="AlphaFoldDB" id="A0A5C6CFX9"/>